<dbReference type="EMBL" id="LJUJ01000015">
    <property type="protein sequence ID" value="KPK63314.1"/>
    <property type="molecule type" value="Genomic_DNA"/>
</dbReference>
<dbReference type="AlphaFoldDB" id="A0A0S8FT66"/>
<dbReference type="Pfam" id="PF03415">
    <property type="entry name" value="Peptidase_C11"/>
    <property type="match status" value="1"/>
</dbReference>
<sequence length="688" mass="77873">MKIILFSLTLPAVLIGQEWTMLVYMAADNDLAQWADSDLVEMEQFGSSQDINVIVQIDKPSVGARRLLVRHGSSQVLQELGLTDMCSWETLSDFLYWGITLFPAEKYLVILWDHGSGWTATPRRSFGTDWSSGNVLSIATGDFQRALSTAYDYTQTRINVFAFDACLMQQVEVAFEVGEHAKILLAPQSIMPLPGFRYDEILEVLHSEPSIGETQLSQRIVQSTVDNYTDFQPIAVSAVRLAGLENMKEKMVRLNNLLLSELPTQALVDLRRTVQTIPTIGCTPDTSDDYVDLGDFLTGMTTVFDYGEADLLLDAYEGAIIIADYWGQEFSGTTGLAVWFPDKYLQFKQIVDRYTNLSWVQSRWLEFINWFYNADDVRPTTPHMIANEPGGHNDFSLYWSKAYDLASVEYAVAEAMDTVLAFNDACEDSSLWNFNGFMLSSVNAHSGSYSFFSGNAANLSNYIETKDNITIQSLGILSIYLYYRTEDMSDSLIIQHGSFQDVHYGVSDGWIERRAILPSGSYRLRISYVTNNSVNMGGCYIDDIRLFDMTHGRLIKQNHRDTSLYVYNKLRGDYLYSVWATDRYDNKSNLSNLTSIAIQHYAEPYSIPNPFQTTCYIAIDYPDTLNPSVEIYSLRGAAVKKYNADDIVSNRIFWDGKDNNGCEVGSGIYFVLVKDRGFEKLGRIARQR</sequence>
<dbReference type="InterPro" id="IPR005077">
    <property type="entry name" value="Peptidase_C11"/>
</dbReference>
<evidence type="ECO:0008006" key="3">
    <source>
        <dbReference type="Google" id="ProtNLM"/>
    </source>
</evidence>
<dbReference type="PANTHER" id="PTHR37835:SF1">
    <property type="entry name" value="ALPHA-CLOSTRIPAIN"/>
    <property type="match status" value="1"/>
</dbReference>
<reference evidence="1 2" key="1">
    <citation type="journal article" date="2015" name="Microbiome">
        <title>Genomic resolution of linkages in carbon, nitrogen, and sulfur cycling among widespread estuary sediment bacteria.</title>
        <authorList>
            <person name="Baker B.J."/>
            <person name="Lazar C.S."/>
            <person name="Teske A.P."/>
            <person name="Dick G.J."/>
        </authorList>
    </citation>
    <scope>NUCLEOTIDE SEQUENCE [LARGE SCALE GENOMIC DNA]</scope>
    <source>
        <strain evidence="1">SM23_42</strain>
    </source>
</reference>
<proteinExistence type="predicted"/>
<dbReference type="Gene3D" id="2.60.40.4070">
    <property type="match status" value="1"/>
</dbReference>
<dbReference type="Gene3D" id="3.40.50.11970">
    <property type="match status" value="1"/>
</dbReference>
<dbReference type="STRING" id="1703779.AMJ83_07565"/>
<evidence type="ECO:0000313" key="2">
    <source>
        <dbReference type="Proteomes" id="UP000051373"/>
    </source>
</evidence>
<dbReference type="Proteomes" id="UP000051373">
    <property type="component" value="Unassembled WGS sequence"/>
</dbReference>
<dbReference type="PANTHER" id="PTHR37835">
    <property type="entry name" value="ALPHA-CLOSTRIPAIN"/>
    <property type="match status" value="1"/>
</dbReference>
<evidence type="ECO:0000313" key="1">
    <source>
        <dbReference type="EMBL" id="KPK63314.1"/>
    </source>
</evidence>
<gene>
    <name evidence="1" type="ORF">AMJ83_07565</name>
</gene>
<name>A0A0S8FT66_UNCW3</name>
<accession>A0A0S8FT66</accession>
<organism evidence="1 2">
    <name type="scientific">candidate division WOR_3 bacterium SM23_42</name>
    <dbReference type="NCBI Taxonomy" id="1703779"/>
    <lineage>
        <taxon>Bacteria</taxon>
        <taxon>Bacteria division WOR-3</taxon>
    </lineage>
</organism>
<comment type="caution">
    <text evidence="1">The sequence shown here is derived from an EMBL/GenBank/DDBJ whole genome shotgun (WGS) entry which is preliminary data.</text>
</comment>
<protein>
    <recommendedName>
        <fullName evidence="3">FlgD Ig-like domain-containing protein</fullName>
    </recommendedName>
</protein>